<dbReference type="KEGG" id="cant:NCTC13489_02113"/>
<reference evidence="3 5" key="2">
    <citation type="submission" date="2018-12" db="EMBL/GenBank/DDBJ databases">
        <authorList>
            <consortium name="Pathogen Informatics"/>
        </authorList>
    </citation>
    <scope>NUCLEOTIDE SEQUENCE [LARGE SCALE GENOMIC DNA]</scope>
    <source>
        <strain evidence="3 5">NCTC13489</strain>
    </source>
</reference>
<dbReference type="EMBL" id="JPEP01000002">
    <property type="protein sequence ID" value="KEY17981.1"/>
    <property type="molecule type" value="Genomic_DNA"/>
</dbReference>
<evidence type="ECO:0000313" key="2">
    <source>
        <dbReference type="EMBL" id="KEY17981.1"/>
    </source>
</evidence>
<evidence type="ECO:0000313" key="5">
    <source>
        <dbReference type="Proteomes" id="UP000270036"/>
    </source>
</evidence>
<dbReference type="InterPro" id="IPR016181">
    <property type="entry name" value="Acyl_CoA_acyltransferase"/>
</dbReference>
<evidence type="ECO:0000313" key="3">
    <source>
        <dbReference type="EMBL" id="VEI00438.1"/>
    </source>
</evidence>
<accession>A0A3S4YU14</accession>
<dbReference type="Pfam" id="PF13302">
    <property type="entry name" value="Acetyltransf_3"/>
    <property type="match status" value="1"/>
</dbReference>
<dbReference type="EMBL" id="LR134441">
    <property type="protein sequence ID" value="VEI00438.1"/>
    <property type="molecule type" value="Genomic_DNA"/>
</dbReference>
<evidence type="ECO:0000313" key="4">
    <source>
        <dbReference type="Proteomes" id="UP000028349"/>
    </source>
</evidence>
<keyword evidence="4" id="KW-1185">Reference proteome</keyword>
<dbReference type="InterPro" id="IPR000182">
    <property type="entry name" value="GNAT_dom"/>
</dbReference>
<sequence>MKKKVIFETERLFLKSVKIEDAHFILELYNSPKFLQFVGDRNIKVVEDAEKHIREKFLPHYETHGFGSYIIARKSDSKKVGNVGISKRDGLAAPDIGFSLLPEFERQGYGFESSKRLLEAGFHEFGLAKISAITIKENIGSQKLIEKLGLQFKSIIQLPDYHEELMYYEIEKP</sequence>
<dbReference type="Proteomes" id="UP000028349">
    <property type="component" value="Unassembled WGS sequence"/>
</dbReference>
<dbReference type="Proteomes" id="UP000270036">
    <property type="component" value="Chromosome"/>
</dbReference>
<evidence type="ECO:0000259" key="1">
    <source>
        <dbReference type="PROSITE" id="PS51186"/>
    </source>
</evidence>
<dbReference type="AlphaFoldDB" id="A0A3S4YU14"/>
<gene>
    <name evidence="2" type="ORF">HY04_05495</name>
    <name evidence="3" type="ORF">NCTC13489_02113</name>
</gene>
<protein>
    <submittedName>
        <fullName evidence="2">GNAT family acetyltransferase</fullName>
    </submittedName>
</protein>
<proteinExistence type="predicted"/>
<dbReference type="InterPro" id="IPR051531">
    <property type="entry name" value="N-acetyltransferase"/>
</dbReference>
<dbReference type="Gene3D" id="3.40.630.30">
    <property type="match status" value="1"/>
</dbReference>
<dbReference type="OrthoDB" id="9798081at2"/>
<feature type="domain" description="N-acetyltransferase" evidence="1">
    <location>
        <begin position="12"/>
        <end position="171"/>
    </location>
</feature>
<dbReference type="STRING" id="266748.HY04_05495"/>
<name>A0A3S4YU14_9FLAO</name>
<dbReference type="RefSeq" id="WP_034717957.1">
    <property type="nucleotide sequence ID" value="NZ_FOIX01000001.1"/>
</dbReference>
<dbReference type="GO" id="GO:0016747">
    <property type="term" value="F:acyltransferase activity, transferring groups other than amino-acyl groups"/>
    <property type="evidence" value="ECO:0007669"/>
    <property type="project" value="InterPro"/>
</dbReference>
<dbReference type="SUPFAM" id="SSF55729">
    <property type="entry name" value="Acyl-CoA N-acyltransferases (Nat)"/>
    <property type="match status" value="1"/>
</dbReference>
<organism evidence="3 5">
    <name type="scientific">Kaistella antarctica</name>
    <dbReference type="NCBI Taxonomy" id="266748"/>
    <lineage>
        <taxon>Bacteria</taxon>
        <taxon>Pseudomonadati</taxon>
        <taxon>Bacteroidota</taxon>
        <taxon>Flavobacteriia</taxon>
        <taxon>Flavobacteriales</taxon>
        <taxon>Weeksellaceae</taxon>
        <taxon>Chryseobacterium group</taxon>
        <taxon>Kaistella</taxon>
    </lineage>
</organism>
<dbReference type="PANTHER" id="PTHR43792">
    <property type="entry name" value="GNAT FAMILY, PUTATIVE (AFU_ORTHOLOGUE AFUA_3G00765)-RELATED-RELATED"/>
    <property type="match status" value="1"/>
</dbReference>
<dbReference type="PROSITE" id="PS51186">
    <property type="entry name" value="GNAT"/>
    <property type="match status" value="1"/>
</dbReference>
<dbReference type="PANTHER" id="PTHR43792:SF1">
    <property type="entry name" value="N-ACETYLTRANSFERASE DOMAIN-CONTAINING PROTEIN"/>
    <property type="match status" value="1"/>
</dbReference>
<reference evidence="2 4" key="1">
    <citation type="submission" date="2014-07" db="EMBL/GenBank/DDBJ databases">
        <authorList>
            <person name="Pisani N.G."/>
            <person name="Newman J.D."/>
        </authorList>
    </citation>
    <scope>NUCLEOTIDE SEQUENCE [LARGE SCALE GENOMIC DNA]</scope>
    <source>
        <strain evidence="2 4">LMG 24720</strain>
    </source>
</reference>